<evidence type="ECO:0000256" key="2">
    <source>
        <dbReference type="SAM" id="MobiDB-lite"/>
    </source>
</evidence>
<dbReference type="AlphaFoldDB" id="A0A8G1RKN3"/>
<protein>
    <submittedName>
        <fullName evidence="4">Uncharacterized protein</fullName>
    </submittedName>
</protein>
<dbReference type="PANTHER" id="PTHR33365">
    <property type="entry name" value="YALI0B05434P"/>
    <property type="match status" value="1"/>
</dbReference>
<dbReference type="InterPro" id="IPR021765">
    <property type="entry name" value="UstYa-like"/>
</dbReference>
<name>A0A8G1RKN3_9EURO</name>
<evidence type="ECO:0000313" key="4">
    <source>
        <dbReference type="EMBL" id="RAK74443.1"/>
    </source>
</evidence>
<feature type="compositionally biased region" description="Basic and acidic residues" evidence="2">
    <location>
        <begin position="1"/>
        <end position="13"/>
    </location>
</feature>
<dbReference type="VEuPathDB" id="FungiDB:BO72DRAFT_515923"/>
<feature type="transmembrane region" description="Helical" evidence="3">
    <location>
        <begin position="42"/>
        <end position="66"/>
    </location>
</feature>
<sequence>MHPDEESLLKGTEDQEEAEASSCPPGDETPPVMAHHQPRSHLLWAMLPGMLNSLVLLGNIFFFLFVVNKILTVKGYCPRVPYSPASASLSWVSTPVDYDAPNPFAGELGSPELNRAWEELKIHEIFRASEEDLRSVNALNPNSLRMEHGGYMAILRVYHEIHCLDWIKREWKVEKPEMMDHLVGGVSDHCLIALRDGAMCRADLSVGSLYWWPEEEHRRIRRPPAQRRCVNWDSLQTWLRPKRLQFYGGVAEAPIKPDGSKVDVVLGDHLHTLEDLSAIP</sequence>
<dbReference type="Proteomes" id="UP000249789">
    <property type="component" value="Unassembled WGS sequence"/>
</dbReference>
<dbReference type="Pfam" id="PF11807">
    <property type="entry name" value="UstYa"/>
    <property type="match status" value="1"/>
</dbReference>
<keyword evidence="5" id="KW-1185">Reference proteome</keyword>
<keyword evidence="3" id="KW-0472">Membrane</keyword>
<dbReference type="RefSeq" id="XP_040798453.1">
    <property type="nucleotide sequence ID" value="XM_040949562.1"/>
</dbReference>
<dbReference type="EMBL" id="KZ824668">
    <property type="protein sequence ID" value="RAK74443.1"/>
    <property type="molecule type" value="Genomic_DNA"/>
</dbReference>
<dbReference type="GO" id="GO:0043386">
    <property type="term" value="P:mycotoxin biosynthetic process"/>
    <property type="evidence" value="ECO:0007669"/>
    <property type="project" value="InterPro"/>
</dbReference>
<organism evidence="4 5">
    <name type="scientific">Aspergillus fijiensis CBS 313.89</name>
    <dbReference type="NCBI Taxonomy" id="1448319"/>
    <lineage>
        <taxon>Eukaryota</taxon>
        <taxon>Fungi</taxon>
        <taxon>Dikarya</taxon>
        <taxon>Ascomycota</taxon>
        <taxon>Pezizomycotina</taxon>
        <taxon>Eurotiomycetes</taxon>
        <taxon>Eurotiomycetidae</taxon>
        <taxon>Eurotiales</taxon>
        <taxon>Aspergillaceae</taxon>
        <taxon>Aspergillus</taxon>
    </lineage>
</organism>
<keyword evidence="3" id="KW-0812">Transmembrane</keyword>
<feature type="region of interest" description="Disordered" evidence="2">
    <location>
        <begin position="1"/>
        <end position="34"/>
    </location>
</feature>
<evidence type="ECO:0000313" key="5">
    <source>
        <dbReference type="Proteomes" id="UP000249789"/>
    </source>
</evidence>
<evidence type="ECO:0000256" key="1">
    <source>
        <dbReference type="ARBA" id="ARBA00035112"/>
    </source>
</evidence>
<evidence type="ECO:0000256" key="3">
    <source>
        <dbReference type="SAM" id="Phobius"/>
    </source>
</evidence>
<gene>
    <name evidence="4" type="ORF">BO72DRAFT_515923</name>
</gene>
<dbReference type="GeneID" id="63866896"/>
<accession>A0A8G1RKN3</accession>
<reference evidence="4 5" key="1">
    <citation type="submission" date="2018-02" db="EMBL/GenBank/DDBJ databases">
        <title>The genomes of Aspergillus section Nigri reveals drivers in fungal speciation.</title>
        <authorList>
            <consortium name="DOE Joint Genome Institute"/>
            <person name="Vesth T.C."/>
            <person name="Nybo J."/>
            <person name="Theobald S."/>
            <person name="Brandl J."/>
            <person name="Frisvad J.C."/>
            <person name="Nielsen K.F."/>
            <person name="Lyhne E.K."/>
            <person name="Kogle M.E."/>
            <person name="Kuo A."/>
            <person name="Riley R."/>
            <person name="Clum A."/>
            <person name="Nolan M."/>
            <person name="Lipzen A."/>
            <person name="Salamov A."/>
            <person name="Henrissat B."/>
            <person name="Wiebenga A."/>
            <person name="De vries R.P."/>
            <person name="Grigoriev I.V."/>
            <person name="Mortensen U.H."/>
            <person name="Andersen M.R."/>
            <person name="Baker S.E."/>
        </authorList>
    </citation>
    <scope>NUCLEOTIDE SEQUENCE [LARGE SCALE GENOMIC DNA]</scope>
    <source>
        <strain evidence="4 5">CBS 313.89</strain>
    </source>
</reference>
<keyword evidence="3" id="KW-1133">Transmembrane helix</keyword>
<dbReference type="PANTHER" id="PTHR33365:SF7">
    <property type="entry name" value="TAT PATHWAY SIGNAL SEQUENCE"/>
    <property type="match status" value="1"/>
</dbReference>
<dbReference type="OrthoDB" id="3687641at2759"/>
<proteinExistence type="inferred from homology"/>
<comment type="similarity">
    <text evidence="1">Belongs to the ustYa family.</text>
</comment>